<evidence type="ECO:0000313" key="2">
    <source>
        <dbReference type="Proteomes" id="UP000503011"/>
    </source>
</evidence>
<proteinExistence type="predicted"/>
<gene>
    <name evidence="1" type="ORF">Psuf_059530</name>
</gene>
<protein>
    <submittedName>
        <fullName evidence="1">Uncharacterized protein</fullName>
    </submittedName>
</protein>
<dbReference type="KEGG" id="psuu:Psuf_059530"/>
<dbReference type="AlphaFoldDB" id="A0A6F8YR65"/>
<reference evidence="1 2" key="1">
    <citation type="submission" date="2020-03" db="EMBL/GenBank/DDBJ databases">
        <title>Whole genome shotgun sequence of Phytohabitans suffuscus NBRC 105367.</title>
        <authorList>
            <person name="Komaki H."/>
            <person name="Tamura T."/>
        </authorList>
    </citation>
    <scope>NUCLEOTIDE SEQUENCE [LARGE SCALE GENOMIC DNA]</scope>
    <source>
        <strain evidence="1 2">NBRC 105367</strain>
    </source>
</reference>
<accession>A0A6F8YR65</accession>
<dbReference type="EMBL" id="AP022871">
    <property type="protein sequence ID" value="BCB88640.1"/>
    <property type="molecule type" value="Genomic_DNA"/>
</dbReference>
<reference evidence="1 2" key="2">
    <citation type="submission" date="2020-03" db="EMBL/GenBank/DDBJ databases">
        <authorList>
            <person name="Ichikawa N."/>
            <person name="Kimura A."/>
            <person name="Kitahashi Y."/>
            <person name="Uohara A."/>
        </authorList>
    </citation>
    <scope>NUCLEOTIDE SEQUENCE [LARGE SCALE GENOMIC DNA]</scope>
    <source>
        <strain evidence="1 2">NBRC 105367</strain>
    </source>
</reference>
<keyword evidence="2" id="KW-1185">Reference proteome</keyword>
<name>A0A6F8YR65_9ACTN</name>
<evidence type="ECO:0000313" key="1">
    <source>
        <dbReference type="EMBL" id="BCB88640.1"/>
    </source>
</evidence>
<dbReference type="Proteomes" id="UP000503011">
    <property type="component" value="Chromosome"/>
</dbReference>
<sequence length="104" mass="11285">MSCLVEVAGWGSARGVWFGSGSRLCRPDLYKVIRELRPQARAEPLRAPTKRDTWLSDVDSYSGNAFAITSGGPRLAADKDVRVRQALADALASTEGKDFSGLRT</sequence>
<organism evidence="1 2">
    <name type="scientific">Phytohabitans suffuscus</name>
    <dbReference type="NCBI Taxonomy" id="624315"/>
    <lineage>
        <taxon>Bacteria</taxon>
        <taxon>Bacillati</taxon>
        <taxon>Actinomycetota</taxon>
        <taxon>Actinomycetes</taxon>
        <taxon>Micromonosporales</taxon>
        <taxon>Micromonosporaceae</taxon>
    </lineage>
</organism>